<name>A0A4R2P4J0_9BACL</name>
<evidence type="ECO:0000313" key="4">
    <source>
        <dbReference type="Proteomes" id="UP000295416"/>
    </source>
</evidence>
<dbReference type="CDD" id="cd01026">
    <property type="entry name" value="TOPRIM_OLD"/>
    <property type="match status" value="1"/>
</dbReference>
<dbReference type="InterPro" id="IPR034139">
    <property type="entry name" value="TOPRIM_OLD"/>
</dbReference>
<sequence length="577" mass="66763">MKLKKLIVKNFRGLKGDQNVIDFENSDIIFLIGKNNNGKSTFLHAYNFFVEPKTKAVLSDFCNKDNSVPIEISGIFVVEKDDEKDKTLQKNDPDWINKWVDEEGFIKIKKVWSNESEEGKKETFNPSTKEFEEGGFGGFDTLLKRYAPTAIYINAISDPQELEKQINDIITKNHIKKLETQYSDKYTSIIESLNELKNEISKSDDINDINEKMNGFFSNIFPKLKLEIYSIPDSGIDISKTLKSTHGLSVTELEVLENVYDLKNNGHGVMRQAFFSFLSTLGANLNEKRKEYLILFEEPELYLHPEAIFSLRDQLYKLAQNSPFQILCATHSSLMIDTSKPHSSLVRLAKESNRNTKTYQVEFDIFEGEEKSQLQMINRFNPHICECFFAEEVVLVEGDTEAIIYRELIERFFKDQKDVFVLNTGSKANMVFYQKILTHFGIKHIIVHDADSPTYLTKDNKEKINAMWTYNNSIWDQINSSNNEIQDISRRYVHISNFEEAHGYKENKSKGKPLSAYEFSKSIPYESNLPCIKFLKDLFSDSQINHTQEEVESVYGDIKNVDVEKEKVPTKFHHSQV</sequence>
<protein>
    <submittedName>
        <fullName evidence="3">Putative ATP-dependent endonuclease of OLD family</fullName>
    </submittedName>
</protein>
<comment type="caution">
    <text evidence="3">The sequence shown here is derived from an EMBL/GenBank/DDBJ whole genome shotgun (WGS) entry which is preliminary data.</text>
</comment>
<dbReference type="RefSeq" id="WP_132745542.1">
    <property type="nucleotide sequence ID" value="NZ_SLXK01000009.1"/>
</dbReference>
<dbReference type="Pfam" id="PF13175">
    <property type="entry name" value="AAA_15"/>
    <property type="match status" value="1"/>
</dbReference>
<evidence type="ECO:0000259" key="1">
    <source>
        <dbReference type="Pfam" id="PF13175"/>
    </source>
</evidence>
<feature type="domain" description="Endonuclease GajA/Old nuclease/RecF-like AAA" evidence="1">
    <location>
        <begin position="1"/>
        <end position="336"/>
    </location>
</feature>
<dbReference type="Gene3D" id="3.40.50.300">
    <property type="entry name" value="P-loop containing nucleotide triphosphate hydrolases"/>
    <property type="match status" value="1"/>
</dbReference>
<dbReference type="InterPro" id="IPR051396">
    <property type="entry name" value="Bact_Antivir_Def_Nuclease"/>
</dbReference>
<dbReference type="PANTHER" id="PTHR43581:SF4">
    <property type="entry name" value="ATP_GTP PHOSPHATASE"/>
    <property type="match status" value="1"/>
</dbReference>
<reference evidence="3 4" key="1">
    <citation type="submission" date="2019-03" db="EMBL/GenBank/DDBJ databases">
        <title>Genomic Encyclopedia of Type Strains, Phase IV (KMG-IV): sequencing the most valuable type-strain genomes for metagenomic binning, comparative biology and taxonomic classification.</title>
        <authorList>
            <person name="Goeker M."/>
        </authorList>
    </citation>
    <scope>NUCLEOTIDE SEQUENCE [LARGE SCALE GENOMIC DNA]</scope>
    <source>
        <strain evidence="3 4">DSM 19377</strain>
    </source>
</reference>
<organism evidence="3 4">
    <name type="scientific">Scopulibacillus darangshiensis</name>
    <dbReference type="NCBI Taxonomy" id="442528"/>
    <lineage>
        <taxon>Bacteria</taxon>
        <taxon>Bacillati</taxon>
        <taxon>Bacillota</taxon>
        <taxon>Bacilli</taxon>
        <taxon>Bacillales</taxon>
        <taxon>Sporolactobacillaceae</taxon>
        <taxon>Scopulibacillus</taxon>
    </lineage>
</organism>
<dbReference type="Proteomes" id="UP000295416">
    <property type="component" value="Unassembled WGS sequence"/>
</dbReference>
<keyword evidence="3" id="KW-0540">Nuclease</keyword>
<dbReference type="GO" id="GO:0004519">
    <property type="term" value="F:endonuclease activity"/>
    <property type="evidence" value="ECO:0007669"/>
    <property type="project" value="UniProtKB-KW"/>
</dbReference>
<dbReference type="EMBL" id="SLXK01000009">
    <property type="protein sequence ID" value="TCP29567.1"/>
    <property type="molecule type" value="Genomic_DNA"/>
</dbReference>
<keyword evidence="4" id="KW-1185">Reference proteome</keyword>
<dbReference type="PANTHER" id="PTHR43581">
    <property type="entry name" value="ATP/GTP PHOSPHATASE"/>
    <property type="match status" value="1"/>
</dbReference>
<dbReference type="AlphaFoldDB" id="A0A4R2P4J0"/>
<evidence type="ECO:0000313" key="3">
    <source>
        <dbReference type="EMBL" id="TCP29567.1"/>
    </source>
</evidence>
<accession>A0A4R2P4J0</accession>
<dbReference type="InterPro" id="IPR027417">
    <property type="entry name" value="P-loop_NTPase"/>
</dbReference>
<keyword evidence="3" id="KW-0255">Endonuclease</keyword>
<feature type="domain" description="OLD protein-like TOPRIM" evidence="2">
    <location>
        <begin position="388"/>
        <end position="451"/>
    </location>
</feature>
<dbReference type="Pfam" id="PF20469">
    <property type="entry name" value="OLD-like_TOPRIM"/>
    <property type="match status" value="1"/>
</dbReference>
<proteinExistence type="predicted"/>
<evidence type="ECO:0000259" key="2">
    <source>
        <dbReference type="Pfam" id="PF20469"/>
    </source>
</evidence>
<dbReference type="OrthoDB" id="9801813at2"/>
<dbReference type="SUPFAM" id="SSF52540">
    <property type="entry name" value="P-loop containing nucleoside triphosphate hydrolases"/>
    <property type="match status" value="1"/>
</dbReference>
<dbReference type="InterPro" id="IPR041685">
    <property type="entry name" value="AAA_GajA/Old/RecF-like"/>
</dbReference>
<keyword evidence="3" id="KW-0378">Hydrolase</keyword>
<gene>
    <name evidence="3" type="ORF">EV207_10920</name>
</gene>